<dbReference type="InterPro" id="IPR011051">
    <property type="entry name" value="RmlC_Cupin_sf"/>
</dbReference>
<sequence length="212" mass="23152">METPDQPTRTRHRRSPGARDADALAALVSERLQGLIGRENRSLKRLTELTGLDEDELRRIESGSEAPTIDRLWRIANALGVPFGSLVASKQRQGVRIVRRSALRSISSSEGRFVSRPLFAFDGQRPVEFYEITIGPGHLEHAEAHAPGTKENVIVAKGAVEIVVGREPAVQLDEGDAADFLADVPHSYRNLGVVPAIIYLVMSYETGFGACA</sequence>
<feature type="domain" description="HTH cro/C1-type" evidence="3">
    <location>
        <begin position="48"/>
        <end position="86"/>
    </location>
</feature>
<evidence type="ECO:0000313" key="4">
    <source>
        <dbReference type="EMBL" id="QGM44405.1"/>
    </source>
</evidence>
<dbReference type="InterPro" id="IPR014710">
    <property type="entry name" value="RmlC-like_jellyroll"/>
</dbReference>
<evidence type="ECO:0000256" key="2">
    <source>
        <dbReference type="SAM" id="MobiDB-lite"/>
    </source>
</evidence>
<keyword evidence="1" id="KW-0238">DNA-binding</keyword>
<dbReference type="Pfam" id="PF01381">
    <property type="entry name" value="HTH_3"/>
    <property type="match status" value="1"/>
</dbReference>
<accession>A0A6B8KBH0</accession>
<organism evidence="4 5">
    <name type="scientific">Methylocystis heyeri</name>
    <dbReference type="NCBI Taxonomy" id="391905"/>
    <lineage>
        <taxon>Bacteria</taxon>
        <taxon>Pseudomonadati</taxon>
        <taxon>Pseudomonadota</taxon>
        <taxon>Alphaproteobacteria</taxon>
        <taxon>Hyphomicrobiales</taxon>
        <taxon>Methylocystaceae</taxon>
        <taxon>Methylocystis</taxon>
    </lineage>
</organism>
<feature type="region of interest" description="Disordered" evidence="2">
    <location>
        <begin position="1"/>
        <end position="20"/>
    </location>
</feature>
<dbReference type="PANTHER" id="PTHR46797">
    <property type="entry name" value="HTH-TYPE TRANSCRIPTIONAL REGULATOR"/>
    <property type="match status" value="1"/>
</dbReference>
<dbReference type="SUPFAM" id="SSF47413">
    <property type="entry name" value="lambda repressor-like DNA-binding domains"/>
    <property type="match status" value="1"/>
</dbReference>
<reference evidence="4 5" key="1">
    <citation type="submission" date="2019-11" db="EMBL/GenBank/DDBJ databases">
        <title>The genome sequence of Methylocystis heyeri.</title>
        <authorList>
            <person name="Oshkin I.Y."/>
            <person name="Miroshnikov K."/>
            <person name="Dedysh S.N."/>
        </authorList>
    </citation>
    <scope>NUCLEOTIDE SEQUENCE [LARGE SCALE GENOMIC DNA]</scope>
    <source>
        <strain evidence="4 5">H2</strain>
    </source>
</reference>
<dbReference type="EMBL" id="CP046052">
    <property type="protein sequence ID" value="QGM44405.1"/>
    <property type="molecule type" value="Genomic_DNA"/>
</dbReference>
<dbReference type="Pfam" id="PF07883">
    <property type="entry name" value="Cupin_2"/>
    <property type="match status" value="1"/>
</dbReference>
<evidence type="ECO:0000313" key="5">
    <source>
        <dbReference type="Proteomes" id="UP000309061"/>
    </source>
</evidence>
<dbReference type="PANTHER" id="PTHR46797:SF1">
    <property type="entry name" value="METHYLPHOSPHONATE SYNTHASE"/>
    <property type="match status" value="1"/>
</dbReference>
<dbReference type="CDD" id="cd00093">
    <property type="entry name" value="HTH_XRE"/>
    <property type="match status" value="1"/>
</dbReference>
<dbReference type="InterPro" id="IPR001387">
    <property type="entry name" value="Cro/C1-type_HTH"/>
</dbReference>
<dbReference type="GO" id="GO:0003677">
    <property type="term" value="F:DNA binding"/>
    <property type="evidence" value="ECO:0007669"/>
    <property type="project" value="UniProtKB-KW"/>
</dbReference>
<protein>
    <submittedName>
        <fullName evidence="4">Cupin domain-containing protein</fullName>
    </submittedName>
</protein>
<proteinExistence type="predicted"/>
<dbReference type="InterPro" id="IPR050807">
    <property type="entry name" value="TransReg_Diox_bact_type"/>
</dbReference>
<dbReference type="PROSITE" id="PS50943">
    <property type="entry name" value="HTH_CROC1"/>
    <property type="match status" value="1"/>
</dbReference>
<dbReference type="Gene3D" id="1.10.260.40">
    <property type="entry name" value="lambda repressor-like DNA-binding domains"/>
    <property type="match status" value="1"/>
</dbReference>
<dbReference type="AlphaFoldDB" id="A0A6B8KBH0"/>
<dbReference type="SUPFAM" id="SSF51182">
    <property type="entry name" value="RmlC-like cupins"/>
    <property type="match status" value="1"/>
</dbReference>
<dbReference type="InterPro" id="IPR010982">
    <property type="entry name" value="Lambda_DNA-bd_dom_sf"/>
</dbReference>
<dbReference type="SMART" id="SM00530">
    <property type="entry name" value="HTH_XRE"/>
    <property type="match status" value="1"/>
</dbReference>
<dbReference type="CDD" id="cd02209">
    <property type="entry name" value="cupin_XRE_C"/>
    <property type="match status" value="1"/>
</dbReference>
<dbReference type="InterPro" id="IPR013096">
    <property type="entry name" value="Cupin_2"/>
</dbReference>
<dbReference type="KEGG" id="mhey:H2LOC_001100"/>
<gene>
    <name evidence="4" type="ORF">H2LOC_001100</name>
</gene>
<dbReference type="RefSeq" id="WP_136494709.1">
    <property type="nucleotide sequence ID" value="NZ_CP046052.1"/>
</dbReference>
<dbReference type="OrthoDB" id="189170at2"/>
<keyword evidence="5" id="KW-1185">Reference proteome</keyword>
<dbReference type="GO" id="GO:0005829">
    <property type="term" value="C:cytosol"/>
    <property type="evidence" value="ECO:0007669"/>
    <property type="project" value="TreeGrafter"/>
</dbReference>
<dbReference type="Proteomes" id="UP000309061">
    <property type="component" value="Chromosome"/>
</dbReference>
<dbReference type="GO" id="GO:0003700">
    <property type="term" value="F:DNA-binding transcription factor activity"/>
    <property type="evidence" value="ECO:0007669"/>
    <property type="project" value="TreeGrafter"/>
</dbReference>
<name>A0A6B8KBH0_9HYPH</name>
<evidence type="ECO:0000256" key="1">
    <source>
        <dbReference type="ARBA" id="ARBA00023125"/>
    </source>
</evidence>
<evidence type="ECO:0000259" key="3">
    <source>
        <dbReference type="PROSITE" id="PS50943"/>
    </source>
</evidence>
<dbReference type="Gene3D" id="2.60.120.10">
    <property type="entry name" value="Jelly Rolls"/>
    <property type="match status" value="1"/>
</dbReference>